<evidence type="ECO:0000256" key="1">
    <source>
        <dbReference type="SAM" id="MobiDB-lite"/>
    </source>
</evidence>
<dbReference type="InParanoid" id="D0NV50"/>
<dbReference type="RefSeq" id="XP_002897041.1">
    <property type="nucleotide sequence ID" value="XM_002896995.1"/>
</dbReference>
<protein>
    <submittedName>
        <fullName evidence="2">Uncharacterized protein</fullName>
    </submittedName>
</protein>
<proteinExistence type="predicted"/>
<dbReference type="OrthoDB" id="128966at2759"/>
<feature type="compositionally biased region" description="Low complexity" evidence="1">
    <location>
        <begin position="1"/>
        <end position="12"/>
    </location>
</feature>
<feature type="region of interest" description="Disordered" evidence="1">
    <location>
        <begin position="153"/>
        <end position="172"/>
    </location>
</feature>
<evidence type="ECO:0000313" key="3">
    <source>
        <dbReference type="Proteomes" id="UP000006643"/>
    </source>
</evidence>
<feature type="compositionally biased region" description="Basic and acidic residues" evidence="1">
    <location>
        <begin position="154"/>
        <end position="172"/>
    </location>
</feature>
<reference evidence="3" key="1">
    <citation type="journal article" date="2009" name="Nature">
        <title>Genome sequence and analysis of the Irish potato famine pathogen Phytophthora infestans.</title>
        <authorList>
            <consortium name="The Broad Institute Genome Sequencing Platform"/>
            <person name="Haas B.J."/>
            <person name="Kamoun S."/>
            <person name="Zody M.C."/>
            <person name="Jiang R.H."/>
            <person name="Handsaker R.E."/>
            <person name="Cano L.M."/>
            <person name="Grabherr M."/>
            <person name="Kodira C.D."/>
            <person name="Raffaele S."/>
            <person name="Torto-Alalibo T."/>
            <person name="Bozkurt T.O."/>
            <person name="Ah-Fong A.M."/>
            <person name="Alvarado L."/>
            <person name="Anderson V.L."/>
            <person name="Armstrong M.R."/>
            <person name="Avrova A."/>
            <person name="Baxter L."/>
            <person name="Beynon J."/>
            <person name="Boevink P.C."/>
            <person name="Bollmann S.R."/>
            <person name="Bos J.I."/>
            <person name="Bulone V."/>
            <person name="Cai G."/>
            <person name="Cakir C."/>
            <person name="Carrington J.C."/>
            <person name="Chawner M."/>
            <person name="Conti L."/>
            <person name="Costanzo S."/>
            <person name="Ewan R."/>
            <person name="Fahlgren N."/>
            <person name="Fischbach M.A."/>
            <person name="Fugelstad J."/>
            <person name="Gilroy E.M."/>
            <person name="Gnerre S."/>
            <person name="Green P.J."/>
            <person name="Grenville-Briggs L.J."/>
            <person name="Griffith J."/>
            <person name="Grunwald N.J."/>
            <person name="Horn K."/>
            <person name="Horner N.R."/>
            <person name="Hu C.H."/>
            <person name="Huitema E."/>
            <person name="Jeong D.H."/>
            <person name="Jones A.M."/>
            <person name="Jones J.D."/>
            <person name="Jones R.W."/>
            <person name="Karlsson E.K."/>
            <person name="Kunjeti S.G."/>
            <person name="Lamour K."/>
            <person name="Liu Z."/>
            <person name="Ma L."/>
            <person name="Maclean D."/>
            <person name="Chibucos M.C."/>
            <person name="McDonald H."/>
            <person name="McWalters J."/>
            <person name="Meijer H.J."/>
            <person name="Morgan W."/>
            <person name="Morris P.F."/>
            <person name="Munro C.A."/>
            <person name="O'Neill K."/>
            <person name="Ospina-Giraldo M."/>
            <person name="Pinzon A."/>
            <person name="Pritchard L."/>
            <person name="Ramsahoye B."/>
            <person name="Ren Q."/>
            <person name="Restrepo S."/>
            <person name="Roy S."/>
            <person name="Sadanandom A."/>
            <person name="Savidor A."/>
            <person name="Schornack S."/>
            <person name="Schwartz D.C."/>
            <person name="Schumann U.D."/>
            <person name="Schwessinger B."/>
            <person name="Seyer L."/>
            <person name="Sharpe T."/>
            <person name="Silvar C."/>
            <person name="Song J."/>
            <person name="Studholme D.J."/>
            <person name="Sykes S."/>
            <person name="Thines M."/>
            <person name="van de Vondervoort P.J."/>
            <person name="Phuntumart V."/>
            <person name="Wawra S."/>
            <person name="Weide R."/>
            <person name="Win J."/>
            <person name="Young C."/>
            <person name="Zhou S."/>
            <person name="Fry W."/>
            <person name="Meyers B.C."/>
            <person name="van West P."/>
            <person name="Ristaino J."/>
            <person name="Govers F."/>
            <person name="Birch P.R."/>
            <person name="Whisson S.C."/>
            <person name="Judelson H.S."/>
            <person name="Nusbaum C."/>
        </authorList>
    </citation>
    <scope>NUCLEOTIDE SEQUENCE [LARGE SCALE GENOMIC DNA]</scope>
    <source>
        <strain evidence="3">T30-4</strain>
    </source>
</reference>
<dbReference type="AlphaFoldDB" id="D0NV50"/>
<accession>D0NV50</accession>
<dbReference type="HOGENOM" id="CLU_1285519_0_0_1"/>
<keyword evidence="3" id="KW-1185">Reference proteome</keyword>
<dbReference type="GeneID" id="9466628"/>
<organism evidence="2 3">
    <name type="scientific">Phytophthora infestans (strain T30-4)</name>
    <name type="common">Potato late blight agent</name>
    <dbReference type="NCBI Taxonomy" id="403677"/>
    <lineage>
        <taxon>Eukaryota</taxon>
        <taxon>Sar</taxon>
        <taxon>Stramenopiles</taxon>
        <taxon>Oomycota</taxon>
        <taxon>Peronosporomycetes</taxon>
        <taxon>Peronosporales</taxon>
        <taxon>Peronosporaceae</taxon>
        <taxon>Phytophthora</taxon>
    </lineage>
</organism>
<name>D0NV50_PHYIT</name>
<evidence type="ECO:0000313" key="2">
    <source>
        <dbReference type="EMBL" id="EEY66522.1"/>
    </source>
</evidence>
<feature type="compositionally biased region" description="Low complexity" evidence="1">
    <location>
        <begin position="22"/>
        <end position="36"/>
    </location>
</feature>
<feature type="compositionally biased region" description="Polar residues" evidence="1">
    <location>
        <begin position="58"/>
        <end position="80"/>
    </location>
</feature>
<dbReference type="KEGG" id="pif:PITG_17146"/>
<feature type="region of interest" description="Disordered" evidence="1">
    <location>
        <begin position="1"/>
        <end position="80"/>
    </location>
</feature>
<dbReference type="EMBL" id="DS028167">
    <property type="protein sequence ID" value="EEY66522.1"/>
    <property type="molecule type" value="Genomic_DNA"/>
</dbReference>
<dbReference type="Proteomes" id="UP000006643">
    <property type="component" value="Unassembled WGS sequence"/>
</dbReference>
<dbReference type="VEuPathDB" id="FungiDB:PITG_17146"/>
<dbReference type="OMA" id="EREMTIC"/>
<sequence length="215" mass="23761">MKASQVGSSSGVKESEVQYGQAATSVSRPSASASSSRGTFSCRRWRLLTGKPRDDAVMTTNPRAASSTSRRVQRPSTAAVDSNNWATAATPFAALLPPDTVVPITSRKSVTTAVLTSAISKEKHKEFDREMAICERKHAKAMDKMATRIYQTKRFGDERTESARSQRTREKKTLKDQIYLPVLCQTRSNELRYLSPRVAKNEASIVTVRRTSSKS</sequence>
<gene>
    <name evidence="2" type="ORF">PITG_17146</name>
</gene>